<dbReference type="PANTHER" id="PTHR38116">
    <property type="entry name" value="CHROMOSOME 7, WHOLE GENOME SHOTGUN SEQUENCE"/>
    <property type="match status" value="1"/>
</dbReference>
<keyword evidence="4" id="KW-1185">Reference proteome</keyword>
<dbReference type="OrthoDB" id="2245989at2759"/>
<dbReference type="CDD" id="cd14688">
    <property type="entry name" value="bZIP_YAP"/>
    <property type="match status" value="1"/>
</dbReference>
<dbReference type="RefSeq" id="XP_041549363.1">
    <property type="nucleotide sequence ID" value="XM_041682529.1"/>
</dbReference>
<name>A0A146F6Y6_ASPKA</name>
<reference evidence="1" key="3">
    <citation type="submission" date="2021-01" db="EMBL/GenBank/DDBJ databases">
        <authorList>
            <consortium name="Aspergillus luchuensis mut. kawachii IFO 4304 genome sequencing consortium"/>
            <person name="Kazuki M."/>
            <person name="Futagami T."/>
        </authorList>
    </citation>
    <scope>NUCLEOTIDE SEQUENCE</scope>
    <source>
        <strain evidence="1">IFO 4308</strain>
    </source>
</reference>
<sequence length="300" mass="35409">MSENGAQQTLVRMTREKRDRDELLHWDIRAERRRIQNRVNQRAYRKRKAQNNHGPTPPKRWKVIGTLGGGDEQEFRSESDTAPDVHKPAQSFYLFNNSSQTKEHEGEIHCRLAPPCERRRAYQFALTVRRDYVQGTPQVDHLLTLVKLNVYNAFAENMNALGMDVKGWMHPDAVSPFCTFEPKAFNRPVPNYLQPTAIQRAVPHHPWLDFFPHPRMRDRLIFAGNNYDDERLYIDVMGFWNPDENDPALLVWGPPWDIANWEMSEAFVRKWGWAVQDCPELFRSTNRWRAQRGEKLLLFR</sequence>
<dbReference type="EMBL" id="AP024432">
    <property type="protein sequence ID" value="BCS05601.1"/>
    <property type="molecule type" value="Genomic_DNA"/>
</dbReference>
<reference evidence="1" key="4">
    <citation type="submission" date="2021-02" db="EMBL/GenBank/DDBJ databases">
        <title>Aspergillus luchuensis mut. kawachii IFO 4304 genome sequence.</title>
        <authorList>
            <person name="Mori K."/>
            <person name="Kadooka C."/>
            <person name="Goto M."/>
            <person name="Futagami T."/>
        </authorList>
    </citation>
    <scope>NUCLEOTIDE SEQUENCE</scope>
    <source>
        <strain evidence="1">IFO 4308</strain>
    </source>
</reference>
<accession>A0A146F6Y6</accession>
<dbReference type="Proteomes" id="UP000075230">
    <property type="component" value="Unassembled WGS sequence"/>
</dbReference>
<proteinExistence type="predicted"/>
<dbReference type="KEGG" id="aluc:AKAW2_81402S"/>
<dbReference type="AlphaFoldDB" id="A0A146F6Y6"/>
<gene>
    <name evidence="1" type="ORF">AKAW2_81402S</name>
    <name evidence="2" type="ORF">RIB2604_01300040</name>
</gene>
<dbReference type="Pfam" id="PF11905">
    <property type="entry name" value="DUF3425"/>
    <property type="match status" value="1"/>
</dbReference>
<reference evidence="3" key="2">
    <citation type="submission" date="2016-02" db="EMBL/GenBank/DDBJ databases">
        <title>Genome sequencing of Aspergillus luchuensis NBRC 4314.</title>
        <authorList>
            <person name="Yamada O."/>
        </authorList>
    </citation>
    <scope>NUCLEOTIDE SEQUENCE [LARGE SCALE GENOMIC DNA]</scope>
    <source>
        <strain evidence="3">RIB 2604</strain>
    </source>
</reference>
<dbReference type="InterPro" id="IPR021833">
    <property type="entry name" value="DUF3425"/>
</dbReference>
<reference evidence="2 3" key="1">
    <citation type="journal article" date="2016" name="DNA Res.">
        <title>Genome sequence of Aspergillus luchuensis NBRC 4314.</title>
        <authorList>
            <person name="Yamada O."/>
            <person name="Machida M."/>
            <person name="Hosoyama A."/>
            <person name="Goto M."/>
            <person name="Takahashi T."/>
            <person name="Futagami T."/>
            <person name="Yamagata Y."/>
            <person name="Takeuchi M."/>
            <person name="Kobayashi T."/>
            <person name="Koike H."/>
            <person name="Abe K."/>
            <person name="Asai K."/>
            <person name="Arita M."/>
            <person name="Fujita N."/>
            <person name="Fukuda K."/>
            <person name="Higa K."/>
            <person name="Horikawa H."/>
            <person name="Ishikawa T."/>
            <person name="Jinno K."/>
            <person name="Kato Y."/>
            <person name="Kirimura K."/>
            <person name="Mizutani O."/>
            <person name="Nakasone K."/>
            <person name="Sano M."/>
            <person name="Shiraishi Y."/>
            <person name="Tsukahara M."/>
            <person name="Gomi K."/>
        </authorList>
    </citation>
    <scope>NUCLEOTIDE SEQUENCE [LARGE SCALE GENOMIC DNA]</scope>
    <source>
        <strain evidence="2 3">RIB 2604</strain>
    </source>
</reference>
<evidence type="ECO:0000313" key="4">
    <source>
        <dbReference type="Proteomes" id="UP000661280"/>
    </source>
</evidence>
<dbReference type="Proteomes" id="UP000661280">
    <property type="component" value="Chromosome 8"/>
</dbReference>
<dbReference type="EMBL" id="BCWF01000013">
    <property type="protein sequence ID" value="GAT21900.1"/>
    <property type="molecule type" value="Genomic_DNA"/>
</dbReference>
<dbReference type="PANTHER" id="PTHR38116:SF1">
    <property type="entry name" value="BZIP DOMAIN-CONTAINING PROTEIN"/>
    <property type="match status" value="1"/>
</dbReference>
<organism evidence="2 3">
    <name type="scientific">Aspergillus kawachii</name>
    <name type="common">White koji mold</name>
    <name type="synonym">Aspergillus awamori var. kawachi</name>
    <dbReference type="NCBI Taxonomy" id="1069201"/>
    <lineage>
        <taxon>Eukaryota</taxon>
        <taxon>Fungi</taxon>
        <taxon>Dikarya</taxon>
        <taxon>Ascomycota</taxon>
        <taxon>Pezizomycotina</taxon>
        <taxon>Eurotiomycetes</taxon>
        <taxon>Eurotiomycetidae</taxon>
        <taxon>Eurotiales</taxon>
        <taxon>Aspergillaceae</taxon>
        <taxon>Aspergillus</taxon>
        <taxon>Aspergillus subgen. Circumdati</taxon>
    </lineage>
</organism>
<evidence type="ECO:0000313" key="2">
    <source>
        <dbReference type="EMBL" id="GAT21900.1"/>
    </source>
</evidence>
<dbReference type="VEuPathDB" id="FungiDB:ASPFODRAFT_53139"/>
<evidence type="ECO:0000313" key="3">
    <source>
        <dbReference type="Proteomes" id="UP000075230"/>
    </source>
</evidence>
<dbReference type="GeneID" id="64966922"/>
<evidence type="ECO:0000313" key="1">
    <source>
        <dbReference type="EMBL" id="BCS05601.1"/>
    </source>
</evidence>
<protein>
    <submittedName>
        <fullName evidence="2">Similar to An14g02830</fullName>
    </submittedName>
</protein>